<gene>
    <name evidence="1" type="ORF">B4119_4133</name>
</gene>
<dbReference type="STRING" id="81408.B4119_4133"/>
<accession>A0A150LMR7</accession>
<reference evidence="1 2" key="1">
    <citation type="submission" date="2016-01" db="EMBL/GenBank/DDBJ databases">
        <title>Draft Genome Sequences of Seven Thermophilic Sporeformers Isolated from Foods.</title>
        <authorList>
            <person name="Berendsen E.M."/>
            <person name="Wells-Bennik M.H."/>
            <person name="Krawcyk A.O."/>
            <person name="De Jong A."/>
            <person name="Holsappel S."/>
            <person name="Eijlander R.T."/>
            <person name="Kuipers O.P."/>
        </authorList>
    </citation>
    <scope>NUCLEOTIDE SEQUENCE [LARGE SCALE GENOMIC DNA]</scope>
    <source>
        <strain evidence="1 2">B4119</strain>
    </source>
</reference>
<dbReference type="EMBL" id="LQYS01000051">
    <property type="protein sequence ID" value="KYD13246.1"/>
    <property type="molecule type" value="Genomic_DNA"/>
</dbReference>
<dbReference type="Proteomes" id="UP000075455">
    <property type="component" value="Unassembled WGS sequence"/>
</dbReference>
<comment type="caution">
    <text evidence="1">The sequence shown here is derived from an EMBL/GenBank/DDBJ whole genome shotgun (WGS) entry which is preliminary data.</text>
</comment>
<evidence type="ECO:0000313" key="1">
    <source>
        <dbReference type="EMBL" id="KYD13246.1"/>
    </source>
</evidence>
<dbReference type="AlphaFoldDB" id="A0A150LMR7"/>
<name>A0A150LMR7_9BACL</name>
<organism evidence="1 2">
    <name type="scientific">Saccharococcus caldoxylosilyticus</name>
    <dbReference type="NCBI Taxonomy" id="81408"/>
    <lineage>
        <taxon>Bacteria</taxon>
        <taxon>Bacillati</taxon>
        <taxon>Bacillota</taxon>
        <taxon>Bacilli</taxon>
        <taxon>Bacillales</taxon>
        <taxon>Anoxybacillaceae</taxon>
        <taxon>Saccharococcus</taxon>
    </lineage>
</organism>
<protein>
    <submittedName>
        <fullName evidence="1">Uncharacterized protein</fullName>
    </submittedName>
</protein>
<evidence type="ECO:0000313" key="2">
    <source>
        <dbReference type="Proteomes" id="UP000075455"/>
    </source>
</evidence>
<sequence>MGVHCTEICLKATGNIGRKSFQEIKSGIVKLMNITKKLAGAA</sequence>
<proteinExistence type="predicted"/>